<name>A0AAF1B6C3_DAUCS</name>
<dbReference type="Proteomes" id="UP000077755">
    <property type="component" value="Chromosome 6"/>
</dbReference>
<organism evidence="2 3">
    <name type="scientific">Daucus carota subsp. sativus</name>
    <name type="common">Carrot</name>
    <dbReference type="NCBI Taxonomy" id="79200"/>
    <lineage>
        <taxon>Eukaryota</taxon>
        <taxon>Viridiplantae</taxon>
        <taxon>Streptophyta</taxon>
        <taxon>Embryophyta</taxon>
        <taxon>Tracheophyta</taxon>
        <taxon>Spermatophyta</taxon>
        <taxon>Magnoliopsida</taxon>
        <taxon>eudicotyledons</taxon>
        <taxon>Gunneridae</taxon>
        <taxon>Pentapetalae</taxon>
        <taxon>asterids</taxon>
        <taxon>campanulids</taxon>
        <taxon>Apiales</taxon>
        <taxon>Apiaceae</taxon>
        <taxon>Apioideae</taxon>
        <taxon>Scandiceae</taxon>
        <taxon>Daucinae</taxon>
        <taxon>Daucus</taxon>
        <taxon>Daucus sect. Daucus</taxon>
    </lineage>
</organism>
<evidence type="ECO:0000256" key="1">
    <source>
        <dbReference type="SAM" id="Coils"/>
    </source>
</evidence>
<gene>
    <name evidence="2" type="ORF">DCAR_0624991</name>
</gene>
<feature type="coiled-coil region" evidence="1">
    <location>
        <begin position="144"/>
        <end position="245"/>
    </location>
</feature>
<feature type="coiled-coil region" evidence="1">
    <location>
        <begin position="15"/>
        <end position="115"/>
    </location>
</feature>
<reference evidence="2" key="2">
    <citation type="submission" date="2022-03" db="EMBL/GenBank/DDBJ databases">
        <title>Draft title - Genomic analysis of global carrot germplasm unveils the trajectory of domestication and the origin of high carotenoid orange carrot.</title>
        <authorList>
            <person name="Iorizzo M."/>
            <person name="Ellison S."/>
            <person name="Senalik D."/>
            <person name="Macko-Podgorni A."/>
            <person name="Grzebelus D."/>
            <person name="Bostan H."/>
            <person name="Rolling W."/>
            <person name="Curaba J."/>
            <person name="Simon P."/>
        </authorList>
    </citation>
    <scope>NUCLEOTIDE SEQUENCE</scope>
    <source>
        <tissue evidence="2">Leaf</tissue>
    </source>
</reference>
<dbReference type="AlphaFoldDB" id="A0AAF1B6C3"/>
<dbReference type="EMBL" id="CP093348">
    <property type="protein sequence ID" value="WOH05572.1"/>
    <property type="molecule type" value="Genomic_DNA"/>
</dbReference>
<keyword evidence="3" id="KW-1185">Reference proteome</keyword>
<evidence type="ECO:0000313" key="2">
    <source>
        <dbReference type="EMBL" id="WOH05572.1"/>
    </source>
</evidence>
<proteinExistence type="predicted"/>
<keyword evidence="1" id="KW-0175">Coiled coil</keyword>
<accession>A0AAF1B6C3</accession>
<evidence type="ECO:0000313" key="3">
    <source>
        <dbReference type="Proteomes" id="UP000077755"/>
    </source>
</evidence>
<protein>
    <submittedName>
        <fullName evidence="2">Uncharacterized protein</fullName>
    </submittedName>
</protein>
<reference evidence="2" key="1">
    <citation type="journal article" date="2016" name="Nat. Genet.">
        <title>A high-quality carrot genome assembly provides new insights into carotenoid accumulation and asterid genome evolution.</title>
        <authorList>
            <person name="Iorizzo M."/>
            <person name="Ellison S."/>
            <person name="Senalik D."/>
            <person name="Zeng P."/>
            <person name="Satapoomin P."/>
            <person name="Huang J."/>
            <person name="Bowman M."/>
            <person name="Iovene M."/>
            <person name="Sanseverino W."/>
            <person name="Cavagnaro P."/>
            <person name="Yildiz M."/>
            <person name="Macko-Podgorni A."/>
            <person name="Moranska E."/>
            <person name="Grzebelus E."/>
            <person name="Grzebelus D."/>
            <person name="Ashrafi H."/>
            <person name="Zheng Z."/>
            <person name="Cheng S."/>
            <person name="Spooner D."/>
            <person name="Van Deynze A."/>
            <person name="Simon P."/>
        </authorList>
    </citation>
    <scope>NUCLEOTIDE SEQUENCE</scope>
    <source>
        <tissue evidence="2">Leaf</tissue>
    </source>
</reference>
<sequence>MSDPSVKIEDSDSNIQALMHTIDTLQHQNTKLSQQNQEMNHNIVKLTGQIQASRLLKQSLHADVKSIQFISSRVIDLDNEVTRLQRELISSITRLQEANAELDVSKHVLEELRRSDYKKSRKLGLVRKEKVYLLGKIRKDSEGVRVSNCRIRELEKKIEALESRDRVYKSEKVRVVEEMRLMIEERDGEICDLENVVDELRDMMERSNKERDELEIVKNELEAHLKKSERRKKEMESKMGVLHMELEGSEKMISGLKDKALDGIRGDFGLDRSCVNSYGEDGVLGLNLDWSALVASSCSIALVAVVYLRYT</sequence>